<proteinExistence type="predicted"/>
<dbReference type="InterPro" id="IPR036291">
    <property type="entry name" value="NAD(P)-bd_dom_sf"/>
</dbReference>
<dbReference type="InterPro" id="IPR000683">
    <property type="entry name" value="Gfo/Idh/MocA-like_OxRdtase_N"/>
</dbReference>
<dbReference type="Pfam" id="PF19051">
    <property type="entry name" value="GFO_IDH_MocA_C2"/>
    <property type="match status" value="1"/>
</dbReference>
<sequence length="438" mass="48215">MTPPASESPSVLTRRTAIKRGLSGILAFGVAPLVLPSRLFGASAPSNRITVGIVGNGLIARSHVGALLGRDDCQIVALCDVSRSKAEAMQKRIEQGYADRASTAAFKGLDLYGTHEELVARPDVDVVFVTTPDHWHAAVSIAAMQAGKDVYCEKPMTLTVREGRTMVDVARRTGRVLQTGTQQRSEAAFRRAATIVRNGWIGEIKLIRTRLGKFPAAPVSLPEEPIPADLNYDRWLGPTPWYPYNSFRVKGDYGGGWRVFLEYGSRKNGDWGAHHFDIIQWALGMDASGPVEFIPAGFEGNPYQTHRYANGVTVQRVDGNQPAMIEFIGTKGTVGVGRDDYLVCDPIGLATRPLRAAEQHLYESDDHQSDFFNCVRTRQRPIADVEIGHRSATVGHLCGIARQVRRPLKWDPVKEEIIGDPVASRLLDRPRRAPYALL</sequence>
<evidence type="ECO:0000259" key="1">
    <source>
        <dbReference type="Pfam" id="PF01408"/>
    </source>
</evidence>
<evidence type="ECO:0000313" key="4">
    <source>
        <dbReference type="Proteomes" id="UP000290218"/>
    </source>
</evidence>
<dbReference type="PANTHER" id="PTHR43818:SF5">
    <property type="entry name" value="OXIDOREDUCTASE FAMILY PROTEIN"/>
    <property type="match status" value="1"/>
</dbReference>
<dbReference type="InterPro" id="IPR006311">
    <property type="entry name" value="TAT_signal"/>
</dbReference>
<feature type="domain" description="Gfo/Idh/MocA-like oxidoreductase bacterial type C-terminal" evidence="2">
    <location>
        <begin position="220"/>
        <end position="436"/>
    </location>
</feature>
<feature type="domain" description="Gfo/Idh/MocA-like oxidoreductase N-terminal" evidence="1">
    <location>
        <begin position="49"/>
        <end position="180"/>
    </location>
</feature>
<dbReference type="Pfam" id="PF01408">
    <property type="entry name" value="GFO_IDH_MocA"/>
    <property type="match status" value="1"/>
</dbReference>
<reference evidence="3 4" key="1">
    <citation type="submission" date="2019-01" db="EMBL/GenBank/DDBJ databases">
        <title>Lacunisphaera sp. strain TWA-58.</title>
        <authorList>
            <person name="Chen W.-M."/>
        </authorList>
    </citation>
    <scope>NUCLEOTIDE SEQUENCE [LARGE SCALE GENOMIC DNA]</scope>
    <source>
        <strain evidence="3 4">TWA-58</strain>
    </source>
</reference>
<dbReference type="AlphaFoldDB" id="A0A4Q1C8H7"/>
<dbReference type="PANTHER" id="PTHR43818">
    <property type="entry name" value="BCDNA.GH03377"/>
    <property type="match status" value="1"/>
</dbReference>
<dbReference type="RefSeq" id="WP_129046617.1">
    <property type="nucleotide sequence ID" value="NZ_SDHX01000001.1"/>
</dbReference>
<dbReference type="SUPFAM" id="SSF55347">
    <property type="entry name" value="Glyceraldehyde-3-phosphate dehydrogenase-like, C-terminal domain"/>
    <property type="match status" value="1"/>
</dbReference>
<dbReference type="Gene3D" id="3.40.50.720">
    <property type="entry name" value="NAD(P)-binding Rossmann-like Domain"/>
    <property type="match status" value="1"/>
</dbReference>
<name>A0A4Q1C8H7_9BACT</name>
<dbReference type="OrthoDB" id="9767999at2"/>
<dbReference type="Gene3D" id="3.30.360.10">
    <property type="entry name" value="Dihydrodipicolinate Reductase, domain 2"/>
    <property type="match status" value="1"/>
</dbReference>
<accession>A0A4Q1C8H7</accession>
<gene>
    <name evidence="3" type="ORF">ESB00_04975</name>
</gene>
<dbReference type="EMBL" id="SDHX01000001">
    <property type="protein sequence ID" value="RXK55253.1"/>
    <property type="molecule type" value="Genomic_DNA"/>
</dbReference>
<evidence type="ECO:0000313" key="3">
    <source>
        <dbReference type="EMBL" id="RXK55253.1"/>
    </source>
</evidence>
<dbReference type="PROSITE" id="PS51318">
    <property type="entry name" value="TAT"/>
    <property type="match status" value="1"/>
</dbReference>
<organism evidence="3 4">
    <name type="scientific">Oleiharenicola lentus</name>
    <dbReference type="NCBI Taxonomy" id="2508720"/>
    <lineage>
        <taxon>Bacteria</taxon>
        <taxon>Pseudomonadati</taxon>
        <taxon>Verrucomicrobiota</taxon>
        <taxon>Opitutia</taxon>
        <taxon>Opitutales</taxon>
        <taxon>Opitutaceae</taxon>
        <taxon>Oleiharenicola</taxon>
    </lineage>
</organism>
<protein>
    <submittedName>
        <fullName evidence="3">Gfo/Idh/MocA family oxidoreductase</fullName>
    </submittedName>
</protein>
<keyword evidence="4" id="KW-1185">Reference proteome</keyword>
<dbReference type="InterPro" id="IPR050463">
    <property type="entry name" value="Gfo/Idh/MocA_oxidrdct_glycsds"/>
</dbReference>
<evidence type="ECO:0000259" key="2">
    <source>
        <dbReference type="Pfam" id="PF19051"/>
    </source>
</evidence>
<dbReference type="SUPFAM" id="SSF51735">
    <property type="entry name" value="NAD(P)-binding Rossmann-fold domains"/>
    <property type="match status" value="1"/>
</dbReference>
<dbReference type="InterPro" id="IPR043906">
    <property type="entry name" value="Gfo/Idh/MocA_OxRdtase_bact_C"/>
</dbReference>
<dbReference type="GO" id="GO:0000166">
    <property type="term" value="F:nucleotide binding"/>
    <property type="evidence" value="ECO:0007669"/>
    <property type="project" value="InterPro"/>
</dbReference>
<comment type="caution">
    <text evidence="3">The sequence shown here is derived from an EMBL/GenBank/DDBJ whole genome shotgun (WGS) entry which is preliminary data.</text>
</comment>
<dbReference type="Proteomes" id="UP000290218">
    <property type="component" value="Unassembled WGS sequence"/>
</dbReference>